<organism evidence="4 5">
    <name type="scientific">Methylobacterium longum</name>
    <dbReference type="NCBI Taxonomy" id="767694"/>
    <lineage>
        <taxon>Bacteria</taxon>
        <taxon>Pseudomonadati</taxon>
        <taxon>Pseudomonadota</taxon>
        <taxon>Alphaproteobacteria</taxon>
        <taxon>Hyphomicrobiales</taxon>
        <taxon>Methylobacteriaceae</taxon>
        <taxon>Methylobacterium</taxon>
    </lineage>
</organism>
<feature type="domain" description="DUF7146" evidence="3">
    <location>
        <begin position="108"/>
        <end position="207"/>
    </location>
</feature>
<name>A0ABT8ASX0_9HYPH</name>
<accession>A0ABT8ASX0</accession>
<keyword evidence="5" id="KW-1185">Reference proteome</keyword>
<dbReference type="InterPro" id="IPR006171">
    <property type="entry name" value="TOPRIM_dom"/>
</dbReference>
<evidence type="ECO:0000313" key="5">
    <source>
        <dbReference type="Proteomes" id="UP001244297"/>
    </source>
</evidence>
<evidence type="ECO:0000256" key="1">
    <source>
        <dbReference type="SAM" id="MobiDB-lite"/>
    </source>
</evidence>
<dbReference type="RefSeq" id="WP_238293037.1">
    <property type="nucleotide sequence ID" value="NZ_BPQS01000062.1"/>
</dbReference>
<comment type="caution">
    <text evidence="4">The sequence shown here is derived from an EMBL/GenBank/DDBJ whole genome shotgun (WGS) entry which is preliminary data.</text>
</comment>
<dbReference type="EMBL" id="JAUFPT010000063">
    <property type="protein sequence ID" value="MDN3572943.1"/>
    <property type="molecule type" value="Genomic_DNA"/>
</dbReference>
<reference evidence="5" key="1">
    <citation type="journal article" date="2019" name="Int. J. Syst. Evol. Microbiol.">
        <title>The Global Catalogue of Microorganisms (GCM) 10K type strain sequencing project: providing services to taxonomists for standard genome sequencing and annotation.</title>
        <authorList>
            <consortium name="The Broad Institute Genomics Platform"/>
            <consortium name="The Broad Institute Genome Sequencing Center for Infectious Disease"/>
            <person name="Wu L."/>
            <person name="Ma J."/>
        </authorList>
    </citation>
    <scope>NUCLEOTIDE SEQUENCE [LARGE SCALE GENOMIC DNA]</scope>
    <source>
        <strain evidence="5">CECT 7806</strain>
    </source>
</reference>
<gene>
    <name evidence="4" type="ORF">QWZ18_20225</name>
</gene>
<dbReference type="InterPro" id="IPR055570">
    <property type="entry name" value="DUF7146"/>
</dbReference>
<proteinExistence type="predicted"/>
<feature type="region of interest" description="Disordered" evidence="1">
    <location>
        <begin position="75"/>
        <end position="94"/>
    </location>
</feature>
<feature type="domain" description="Toprim" evidence="2">
    <location>
        <begin position="219"/>
        <end position="304"/>
    </location>
</feature>
<evidence type="ECO:0000313" key="4">
    <source>
        <dbReference type="EMBL" id="MDN3572943.1"/>
    </source>
</evidence>
<evidence type="ECO:0000259" key="2">
    <source>
        <dbReference type="Pfam" id="PF13362"/>
    </source>
</evidence>
<evidence type="ECO:0000259" key="3">
    <source>
        <dbReference type="Pfam" id="PF23639"/>
    </source>
</evidence>
<dbReference type="Proteomes" id="UP001244297">
    <property type="component" value="Unassembled WGS sequence"/>
</dbReference>
<protein>
    <submittedName>
        <fullName evidence="4">Toprim domain-containing protein</fullName>
    </submittedName>
</protein>
<dbReference type="Pfam" id="PF13362">
    <property type="entry name" value="Toprim_3"/>
    <property type="match status" value="1"/>
</dbReference>
<dbReference type="Pfam" id="PF23639">
    <property type="entry name" value="DUF7146"/>
    <property type="match status" value="1"/>
</dbReference>
<sequence>MLNLHHAASCLPGGRIISGGVSFRAPGHGAGDMSARILPAPDKRNGYTVTSFAGDDPLSLRDFIDVQCGLPRWEERERRQELDPRELARQERAREQQQVAREAEAQIKAERVVRIWREAGRDPRGSLVERYLNQHRKLDLPASVCGHAVRFHPAGPWEAERVPMMLCAYRDIATNEMVGLHRTRLDPVTGEKLGRKMLGRAGGAAIKLTADSEVTLGLALAEGVESALAGMALGLVPMWAMGGVGGIAAFPVLSGIEALTVCAETGAASEAAVQQVGERWSGAGRDVDVVAPRTGSDLNDALIAENGAWA</sequence>